<dbReference type="InterPro" id="IPR036397">
    <property type="entry name" value="RNaseH_sf"/>
</dbReference>
<keyword evidence="1" id="KW-0540">Nuclease</keyword>
<dbReference type="SMART" id="SM00479">
    <property type="entry name" value="EXOIII"/>
    <property type="match status" value="1"/>
</dbReference>
<feature type="domain" description="Exonuclease" evidence="3">
    <location>
        <begin position="1"/>
        <end position="165"/>
    </location>
</feature>
<dbReference type="InterPro" id="IPR012337">
    <property type="entry name" value="RNaseH-like_sf"/>
</dbReference>
<keyword evidence="4" id="KW-0548">Nucleotidyltransferase</keyword>
<reference evidence="4 5" key="1">
    <citation type="submission" date="2024-06" db="EMBL/GenBank/DDBJ databases">
        <title>Genomic Encyclopedia of Type Strains, Phase V (KMG-V): Genome sequencing to study the core and pangenomes of soil and plant-associated prokaryotes.</title>
        <authorList>
            <person name="Whitman W."/>
        </authorList>
    </citation>
    <scope>NUCLEOTIDE SEQUENCE [LARGE SCALE GENOMIC DNA]</scope>
    <source>
        <strain evidence="4 5">NE40</strain>
    </source>
</reference>
<dbReference type="GO" id="GO:0003887">
    <property type="term" value="F:DNA-directed DNA polymerase activity"/>
    <property type="evidence" value="ECO:0007669"/>
    <property type="project" value="UniProtKB-EC"/>
</dbReference>
<dbReference type="SUPFAM" id="SSF53098">
    <property type="entry name" value="Ribonuclease H-like"/>
    <property type="match status" value="1"/>
</dbReference>
<evidence type="ECO:0000313" key="5">
    <source>
        <dbReference type="Proteomes" id="UP001549366"/>
    </source>
</evidence>
<accession>A0ABV2SRL3</accession>
<evidence type="ECO:0000256" key="2">
    <source>
        <dbReference type="ARBA" id="ARBA00022839"/>
    </source>
</evidence>
<gene>
    <name evidence="4" type="ORF">V5J35_004842</name>
</gene>
<evidence type="ECO:0000313" key="4">
    <source>
        <dbReference type="EMBL" id="MET4759523.1"/>
    </source>
</evidence>
<dbReference type="Gene3D" id="3.30.420.10">
    <property type="entry name" value="Ribonuclease H-like superfamily/Ribonuclease H"/>
    <property type="match status" value="1"/>
</dbReference>
<keyword evidence="2" id="KW-0269">Exonuclease</keyword>
<dbReference type="Pfam" id="PF00929">
    <property type="entry name" value="RNase_T"/>
    <property type="match status" value="1"/>
</dbReference>
<keyword evidence="2" id="KW-0378">Hydrolase</keyword>
<dbReference type="PANTHER" id="PTHR30231:SF41">
    <property type="entry name" value="DNA POLYMERASE III SUBUNIT EPSILON"/>
    <property type="match status" value="1"/>
</dbReference>
<dbReference type="PANTHER" id="PTHR30231">
    <property type="entry name" value="DNA POLYMERASE III SUBUNIT EPSILON"/>
    <property type="match status" value="1"/>
</dbReference>
<dbReference type="CDD" id="cd06127">
    <property type="entry name" value="DEDDh"/>
    <property type="match status" value="1"/>
</dbReference>
<protein>
    <submittedName>
        <fullName evidence="4">DNA polymerase-3 subunit epsilon</fullName>
        <ecNumber evidence="4">2.7.7.7</ecNumber>
    </submittedName>
</protein>
<dbReference type="InterPro" id="IPR013520">
    <property type="entry name" value="Ribonucl_H"/>
</dbReference>
<dbReference type="RefSeq" id="WP_354011502.1">
    <property type="nucleotide sequence ID" value="NZ_JBEWTA010000002.1"/>
</dbReference>
<evidence type="ECO:0000259" key="3">
    <source>
        <dbReference type="SMART" id="SM00479"/>
    </source>
</evidence>
<proteinExistence type="predicted"/>
<keyword evidence="4" id="KW-0808">Transferase</keyword>
<keyword evidence="5" id="KW-1185">Reference proteome</keyword>
<dbReference type="Proteomes" id="UP001549366">
    <property type="component" value="Unassembled WGS sequence"/>
</dbReference>
<name>A0ABV2SRL3_9GAMM</name>
<sequence>MTVYIDTETTGLNHSDEVVEIAIIDDHQTLLNTLVKPVRATAWPEAQAIHGISPNDVKDAPAYDDIRSKIHELVAGHDVIIYNAGYDSMFLEDELKAAKSVQCCMLKYSRHYGEWDDYRDDYRWQKLTAAARHIGYRWEGTAHRALADTMATRAVWQYLEYQDGLTSG</sequence>
<dbReference type="EC" id="2.7.7.7" evidence="4"/>
<dbReference type="EMBL" id="JBEWTB010000003">
    <property type="protein sequence ID" value="MET4759523.1"/>
    <property type="molecule type" value="Genomic_DNA"/>
</dbReference>
<evidence type="ECO:0000256" key="1">
    <source>
        <dbReference type="ARBA" id="ARBA00022722"/>
    </source>
</evidence>
<organism evidence="4 5">
    <name type="scientific">Endozoicomonas lisbonensis</name>
    <dbReference type="NCBI Taxonomy" id="3120522"/>
    <lineage>
        <taxon>Bacteria</taxon>
        <taxon>Pseudomonadati</taxon>
        <taxon>Pseudomonadota</taxon>
        <taxon>Gammaproteobacteria</taxon>
        <taxon>Oceanospirillales</taxon>
        <taxon>Endozoicomonadaceae</taxon>
        <taxon>Endozoicomonas</taxon>
    </lineage>
</organism>
<comment type="caution">
    <text evidence="4">The sequence shown here is derived from an EMBL/GenBank/DDBJ whole genome shotgun (WGS) entry which is preliminary data.</text>
</comment>